<name>A0A2T7NR14_POMCA</name>
<gene>
    <name evidence="2" type="ORF">C0Q70_16864</name>
</gene>
<protein>
    <submittedName>
        <fullName evidence="2">Uncharacterized protein</fullName>
    </submittedName>
</protein>
<keyword evidence="1" id="KW-0472">Membrane</keyword>
<dbReference type="EMBL" id="PZQS01000010">
    <property type="protein sequence ID" value="PVD23592.1"/>
    <property type="molecule type" value="Genomic_DNA"/>
</dbReference>
<dbReference type="STRING" id="400727.A0A2T7NR14"/>
<dbReference type="AlphaFoldDB" id="A0A2T7NR14"/>
<evidence type="ECO:0000313" key="3">
    <source>
        <dbReference type="Proteomes" id="UP000245119"/>
    </source>
</evidence>
<comment type="caution">
    <text evidence="2">The sequence shown here is derived from an EMBL/GenBank/DDBJ whole genome shotgun (WGS) entry which is preliminary data.</text>
</comment>
<keyword evidence="1" id="KW-0812">Transmembrane</keyword>
<evidence type="ECO:0000256" key="1">
    <source>
        <dbReference type="SAM" id="Phobius"/>
    </source>
</evidence>
<dbReference type="OrthoDB" id="5804096at2759"/>
<accession>A0A2T7NR14</accession>
<keyword evidence="3" id="KW-1185">Reference proteome</keyword>
<dbReference type="Proteomes" id="UP000245119">
    <property type="component" value="Linkage Group LG10"/>
</dbReference>
<reference evidence="2 3" key="1">
    <citation type="submission" date="2018-04" db="EMBL/GenBank/DDBJ databases">
        <title>The genome of golden apple snail Pomacea canaliculata provides insight into stress tolerance and invasive adaptation.</title>
        <authorList>
            <person name="Liu C."/>
            <person name="Liu B."/>
            <person name="Ren Y."/>
            <person name="Zhang Y."/>
            <person name="Wang H."/>
            <person name="Li S."/>
            <person name="Jiang F."/>
            <person name="Yin L."/>
            <person name="Zhang G."/>
            <person name="Qian W."/>
            <person name="Fan W."/>
        </authorList>
    </citation>
    <scope>NUCLEOTIDE SEQUENCE [LARGE SCALE GENOMIC DNA]</scope>
    <source>
        <strain evidence="2">SZHN2017</strain>
        <tissue evidence="2">Muscle</tissue>
    </source>
</reference>
<feature type="transmembrane region" description="Helical" evidence="1">
    <location>
        <begin position="20"/>
        <end position="39"/>
    </location>
</feature>
<organism evidence="2 3">
    <name type="scientific">Pomacea canaliculata</name>
    <name type="common">Golden apple snail</name>
    <dbReference type="NCBI Taxonomy" id="400727"/>
    <lineage>
        <taxon>Eukaryota</taxon>
        <taxon>Metazoa</taxon>
        <taxon>Spiralia</taxon>
        <taxon>Lophotrochozoa</taxon>
        <taxon>Mollusca</taxon>
        <taxon>Gastropoda</taxon>
        <taxon>Caenogastropoda</taxon>
        <taxon>Architaenioglossa</taxon>
        <taxon>Ampullarioidea</taxon>
        <taxon>Ampullariidae</taxon>
        <taxon>Pomacea</taxon>
    </lineage>
</organism>
<evidence type="ECO:0000313" key="2">
    <source>
        <dbReference type="EMBL" id="PVD23592.1"/>
    </source>
</evidence>
<keyword evidence="1" id="KW-1133">Transmembrane helix</keyword>
<sequence>MEHSKKVLHASGRLVKFATLGFLFLGQLVDILLIATQVVKPSDGSEYVIDYYGASTQRIIRNNLTYLSPPDYS</sequence>
<proteinExistence type="predicted"/>